<dbReference type="VEuPathDB" id="VectorBase:SSCA000606"/>
<organism evidence="1 2">
    <name type="scientific">Sarcoptes scabiei</name>
    <name type="common">Itch mite</name>
    <name type="synonym">Acarus scabiei</name>
    <dbReference type="NCBI Taxonomy" id="52283"/>
    <lineage>
        <taxon>Eukaryota</taxon>
        <taxon>Metazoa</taxon>
        <taxon>Ecdysozoa</taxon>
        <taxon>Arthropoda</taxon>
        <taxon>Chelicerata</taxon>
        <taxon>Arachnida</taxon>
        <taxon>Acari</taxon>
        <taxon>Acariformes</taxon>
        <taxon>Sarcoptiformes</taxon>
        <taxon>Astigmata</taxon>
        <taxon>Psoroptidia</taxon>
        <taxon>Sarcoptoidea</taxon>
        <taxon>Sarcoptidae</taxon>
        <taxon>Sarcoptinae</taxon>
        <taxon>Sarcoptes</taxon>
    </lineage>
</organism>
<dbReference type="EMBL" id="JXLN01012357">
    <property type="protein sequence ID" value="KPM08393.1"/>
    <property type="molecule type" value="Genomic_DNA"/>
</dbReference>
<evidence type="ECO:0000313" key="1">
    <source>
        <dbReference type="EMBL" id="KPM08393.1"/>
    </source>
</evidence>
<sequence>MHPPKTFIILEKLGFGKSHPFIPSLGNSSALLFFFGFIISKILFLLFHSLVYIPKKFITT</sequence>
<protein>
    <submittedName>
        <fullName evidence="1">Uncharacterized protein</fullName>
    </submittedName>
</protein>
<evidence type="ECO:0000313" key="2">
    <source>
        <dbReference type="Proteomes" id="UP000616769"/>
    </source>
</evidence>
<reference evidence="1 2" key="1">
    <citation type="journal article" date="2015" name="Parasit. Vectors">
        <title>Draft genome of the scabies mite.</title>
        <authorList>
            <person name="Rider S.D.Jr."/>
            <person name="Morgan M.S."/>
            <person name="Arlian L.G."/>
        </authorList>
    </citation>
    <scope>NUCLEOTIDE SEQUENCE [LARGE SCALE GENOMIC DNA]</scope>
    <source>
        <strain evidence="1">Arlian Lab</strain>
    </source>
</reference>
<dbReference type="Proteomes" id="UP000616769">
    <property type="component" value="Unassembled WGS sequence"/>
</dbReference>
<gene>
    <name evidence="1" type="ORF">QR98_0069100</name>
</gene>
<accession>A0A132ABT8</accession>
<dbReference type="AlphaFoldDB" id="A0A132ABT8"/>
<proteinExistence type="predicted"/>
<name>A0A132ABT8_SARSC</name>
<comment type="caution">
    <text evidence="1">The sequence shown here is derived from an EMBL/GenBank/DDBJ whole genome shotgun (WGS) entry which is preliminary data.</text>
</comment>